<accession>A0A0E9THQ5</accession>
<dbReference type="AlphaFoldDB" id="A0A0E9THQ5"/>
<reference evidence="1" key="2">
    <citation type="journal article" date="2015" name="Fish Shellfish Immunol.">
        <title>Early steps in the European eel (Anguilla anguilla)-Vibrio vulnificus interaction in the gills: Role of the RtxA13 toxin.</title>
        <authorList>
            <person name="Callol A."/>
            <person name="Pajuelo D."/>
            <person name="Ebbesson L."/>
            <person name="Teles M."/>
            <person name="MacKenzie S."/>
            <person name="Amaro C."/>
        </authorList>
    </citation>
    <scope>NUCLEOTIDE SEQUENCE</scope>
</reference>
<name>A0A0E9THQ5_ANGAN</name>
<dbReference type="EMBL" id="GBXM01055600">
    <property type="protein sequence ID" value="JAH52977.1"/>
    <property type="molecule type" value="Transcribed_RNA"/>
</dbReference>
<protein>
    <submittedName>
        <fullName evidence="1">Uncharacterized protein</fullName>
    </submittedName>
</protein>
<organism evidence="1">
    <name type="scientific">Anguilla anguilla</name>
    <name type="common">European freshwater eel</name>
    <name type="synonym">Muraena anguilla</name>
    <dbReference type="NCBI Taxonomy" id="7936"/>
    <lineage>
        <taxon>Eukaryota</taxon>
        <taxon>Metazoa</taxon>
        <taxon>Chordata</taxon>
        <taxon>Craniata</taxon>
        <taxon>Vertebrata</taxon>
        <taxon>Euteleostomi</taxon>
        <taxon>Actinopterygii</taxon>
        <taxon>Neopterygii</taxon>
        <taxon>Teleostei</taxon>
        <taxon>Anguilliformes</taxon>
        <taxon>Anguillidae</taxon>
        <taxon>Anguilla</taxon>
    </lineage>
</organism>
<proteinExistence type="predicted"/>
<sequence>MFIWCATTWSASANGRYPERGAPYMGVFHHVAIHSVIGSAFI</sequence>
<evidence type="ECO:0000313" key="1">
    <source>
        <dbReference type="EMBL" id="JAH52977.1"/>
    </source>
</evidence>
<reference evidence="1" key="1">
    <citation type="submission" date="2014-11" db="EMBL/GenBank/DDBJ databases">
        <authorList>
            <person name="Amaro Gonzalez C."/>
        </authorList>
    </citation>
    <scope>NUCLEOTIDE SEQUENCE</scope>
</reference>